<dbReference type="Pfam" id="PF13439">
    <property type="entry name" value="Glyco_transf_4"/>
    <property type="match status" value="1"/>
</dbReference>
<name>A0A7H8NHU9_9ACTN</name>
<feature type="domain" description="Glycosyl transferase family 1" evidence="4">
    <location>
        <begin position="194"/>
        <end position="353"/>
    </location>
</feature>
<dbReference type="Pfam" id="PF00534">
    <property type="entry name" value="Glycos_transf_1"/>
    <property type="match status" value="1"/>
</dbReference>
<evidence type="ECO:0000313" key="6">
    <source>
        <dbReference type="EMBL" id="QKW48226.1"/>
    </source>
</evidence>
<protein>
    <recommendedName>
        <fullName evidence="1">D-inositol 3-phosphate glycosyltransferase</fullName>
    </recommendedName>
</protein>
<evidence type="ECO:0000259" key="5">
    <source>
        <dbReference type="Pfam" id="PF13439"/>
    </source>
</evidence>
<evidence type="ECO:0000313" key="8">
    <source>
        <dbReference type="Proteomes" id="UP000509303"/>
    </source>
</evidence>
<feature type="domain" description="Glycosyltransferase subfamily 4-like N-terminal" evidence="5">
    <location>
        <begin position="14"/>
        <end position="183"/>
    </location>
</feature>
<accession>A0A7H8NHU9</accession>
<proteinExistence type="predicted"/>
<dbReference type="Proteomes" id="UP000509303">
    <property type="component" value="Chromosome"/>
</dbReference>
<evidence type="ECO:0000259" key="4">
    <source>
        <dbReference type="Pfam" id="PF00534"/>
    </source>
</evidence>
<dbReference type="RefSeq" id="WP_176159923.1">
    <property type="nucleotide sequence ID" value="NZ_CP054929.1"/>
</dbReference>
<dbReference type="EMBL" id="CP054929">
    <property type="protein sequence ID" value="QKW54104.1"/>
    <property type="molecule type" value="Genomic_DNA"/>
</dbReference>
<organism evidence="7 8">
    <name type="scientific">Streptomyces buecherae</name>
    <dbReference type="NCBI Taxonomy" id="2763006"/>
    <lineage>
        <taxon>Bacteria</taxon>
        <taxon>Bacillati</taxon>
        <taxon>Actinomycetota</taxon>
        <taxon>Actinomycetes</taxon>
        <taxon>Kitasatosporales</taxon>
        <taxon>Streptomycetaceae</taxon>
        <taxon>Streptomyces</taxon>
    </lineage>
</organism>
<dbReference type="SUPFAM" id="SSF53756">
    <property type="entry name" value="UDP-Glycosyltransferase/glycogen phosphorylase"/>
    <property type="match status" value="1"/>
</dbReference>
<dbReference type="PANTHER" id="PTHR12526">
    <property type="entry name" value="GLYCOSYLTRANSFERASE"/>
    <property type="match status" value="1"/>
</dbReference>
<evidence type="ECO:0000256" key="1">
    <source>
        <dbReference type="ARBA" id="ARBA00021292"/>
    </source>
</evidence>
<dbReference type="InterPro" id="IPR028098">
    <property type="entry name" value="Glyco_trans_4-like_N"/>
</dbReference>
<evidence type="ECO:0000256" key="3">
    <source>
        <dbReference type="ARBA" id="ARBA00022679"/>
    </source>
</evidence>
<keyword evidence="2" id="KW-0328">Glycosyltransferase</keyword>
<gene>
    <name evidence="6" type="ORF">HUT08_00200</name>
    <name evidence="7" type="ORF">HUT08_36225</name>
</gene>
<evidence type="ECO:0000313" key="7">
    <source>
        <dbReference type="EMBL" id="QKW54104.1"/>
    </source>
</evidence>
<dbReference type="Gene3D" id="3.40.50.2000">
    <property type="entry name" value="Glycogen Phosphorylase B"/>
    <property type="match status" value="2"/>
</dbReference>
<evidence type="ECO:0000256" key="2">
    <source>
        <dbReference type="ARBA" id="ARBA00022676"/>
    </source>
</evidence>
<keyword evidence="8" id="KW-1185">Reference proteome</keyword>
<dbReference type="GO" id="GO:0016757">
    <property type="term" value="F:glycosyltransferase activity"/>
    <property type="evidence" value="ECO:0007669"/>
    <property type="project" value="UniProtKB-KW"/>
</dbReference>
<dbReference type="EMBL" id="CP054929">
    <property type="protein sequence ID" value="QKW48226.1"/>
    <property type="molecule type" value="Genomic_DNA"/>
</dbReference>
<dbReference type="CDD" id="cd03801">
    <property type="entry name" value="GT4_PimA-like"/>
    <property type="match status" value="1"/>
</dbReference>
<sequence>MRIMLIAEKYPPVVGGGETHVHQLAEGLAGAGHDVTVVTEAVPAGRERDLYRTGKARVKEVSGLVDACQRLACKDAVEQVHAEVSTTDADVVHVFNYVPALLVSWLRPAVRGRLVVSLFETLVPGVRVFDLWANYPLERALQRGLVDNLRPDLLLCGSRAYERWARNAGFTEPATVVEFGTDLTAFGPRPEARARWRAEHGLDDEPVFLVPARPVPRKRIEDALDALAALHTTHPQARMVLTAPTGRSNPGYVDGLLRRIDTLGLRQHVIWERGLGWQDMPTQYAAADAVVLPSSQEGWGIALTEGMASERPVITTDVEGHDEVVSHGETGLLYGSGDVPALVEAMRTVLDTDTSALVGRARREALARFSVEAVVRNHIRAYESLLGSA</sequence>
<dbReference type="PANTHER" id="PTHR12526:SF638">
    <property type="entry name" value="SPORE COAT PROTEIN SA"/>
    <property type="match status" value="1"/>
</dbReference>
<dbReference type="AlphaFoldDB" id="A0A7H8NHU9"/>
<dbReference type="InterPro" id="IPR001296">
    <property type="entry name" value="Glyco_trans_1"/>
</dbReference>
<keyword evidence="3 7" id="KW-0808">Transferase</keyword>
<reference evidence="7 8" key="1">
    <citation type="submission" date="2020-06" db="EMBL/GenBank/DDBJ databases">
        <title>Genome mining for natural products.</title>
        <authorList>
            <person name="Zhang B."/>
            <person name="Shi J."/>
            <person name="Ge H."/>
        </authorList>
    </citation>
    <scope>NUCLEOTIDE SEQUENCE [LARGE SCALE GENOMIC DNA]</scope>
    <source>
        <strain evidence="7 8">NA00687</strain>
    </source>
</reference>